<keyword evidence="3" id="KW-1185">Reference proteome</keyword>
<gene>
    <name evidence="2" type="ORF">PBY51_003439</name>
</gene>
<name>A0AAN7Y322_ELEMC</name>
<dbReference type="Proteomes" id="UP001346869">
    <property type="component" value="Unassembled WGS sequence"/>
</dbReference>
<dbReference type="AlphaFoldDB" id="A0AAN7Y322"/>
<evidence type="ECO:0000256" key="1">
    <source>
        <dbReference type="SAM" id="SignalP"/>
    </source>
</evidence>
<organism evidence="2 3">
    <name type="scientific">Eleginops maclovinus</name>
    <name type="common">Patagonian blennie</name>
    <name type="synonym">Eleginus maclovinus</name>
    <dbReference type="NCBI Taxonomy" id="56733"/>
    <lineage>
        <taxon>Eukaryota</taxon>
        <taxon>Metazoa</taxon>
        <taxon>Chordata</taxon>
        <taxon>Craniata</taxon>
        <taxon>Vertebrata</taxon>
        <taxon>Euteleostomi</taxon>
        <taxon>Actinopterygii</taxon>
        <taxon>Neopterygii</taxon>
        <taxon>Teleostei</taxon>
        <taxon>Neoteleostei</taxon>
        <taxon>Acanthomorphata</taxon>
        <taxon>Eupercaria</taxon>
        <taxon>Perciformes</taxon>
        <taxon>Notothenioidei</taxon>
        <taxon>Eleginopidae</taxon>
        <taxon>Eleginops</taxon>
    </lineage>
</organism>
<comment type="caution">
    <text evidence="2">The sequence shown here is derived from an EMBL/GenBank/DDBJ whole genome shotgun (WGS) entry which is preliminary data.</text>
</comment>
<protein>
    <submittedName>
        <fullName evidence="2">Uncharacterized protein</fullName>
    </submittedName>
</protein>
<feature type="signal peptide" evidence="1">
    <location>
        <begin position="1"/>
        <end position="24"/>
    </location>
</feature>
<accession>A0AAN7Y322</accession>
<feature type="chain" id="PRO_5042923776" evidence="1">
    <location>
        <begin position="25"/>
        <end position="66"/>
    </location>
</feature>
<keyword evidence="1" id="KW-0732">Signal</keyword>
<evidence type="ECO:0000313" key="3">
    <source>
        <dbReference type="Proteomes" id="UP001346869"/>
    </source>
</evidence>
<evidence type="ECO:0000313" key="2">
    <source>
        <dbReference type="EMBL" id="KAK5870497.1"/>
    </source>
</evidence>
<dbReference type="EMBL" id="JAUZQC010000005">
    <property type="protein sequence ID" value="KAK5870497.1"/>
    <property type="molecule type" value="Genomic_DNA"/>
</dbReference>
<sequence length="66" mass="7284">MERRRNKSARLGAMLCLAIHLILQLPDGEDGARGVGRQRVGEVQIPWEMEEELQGGRAGQGSKLSQ</sequence>
<reference evidence="2 3" key="2">
    <citation type="journal article" date="2023" name="Mol. Biol. Evol.">
        <title>Genomics of Secondarily Temperate Adaptation in the Only Non-Antarctic Icefish.</title>
        <authorList>
            <person name="Rivera-Colon A.G."/>
            <person name="Rayamajhi N."/>
            <person name="Minhas B.F."/>
            <person name="Madrigal G."/>
            <person name="Bilyk K.T."/>
            <person name="Yoon V."/>
            <person name="Hune M."/>
            <person name="Gregory S."/>
            <person name="Cheng C.H.C."/>
            <person name="Catchen J.M."/>
        </authorList>
    </citation>
    <scope>NUCLEOTIDE SEQUENCE [LARGE SCALE GENOMIC DNA]</scope>
    <source>
        <strain evidence="2">JMC-PN-2008</strain>
    </source>
</reference>
<reference evidence="2 3" key="1">
    <citation type="journal article" date="2023" name="Genes (Basel)">
        <title>Chromosome-Level Genome Assembly and Circadian Gene Repertoire of the Patagonia Blennie Eleginops maclovinus-The Closest Ancestral Proxy of Antarctic Cryonotothenioids.</title>
        <authorList>
            <person name="Cheng C.C."/>
            <person name="Rivera-Colon A.G."/>
            <person name="Minhas B.F."/>
            <person name="Wilson L."/>
            <person name="Rayamajhi N."/>
            <person name="Vargas-Chacoff L."/>
            <person name="Catchen J.M."/>
        </authorList>
    </citation>
    <scope>NUCLEOTIDE SEQUENCE [LARGE SCALE GENOMIC DNA]</scope>
    <source>
        <strain evidence="2">JMC-PN-2008</strain>
    </source>
</reference>
<proteinExistence type="predicted"/>